<keyword evidence="5" id="KW-0812">Transmembrane</keyword>
<keyword evidence="4 11" id="KW-0679">Respiratory chain</keyword>
<name>A0A5J5SVU1_GOSBA</name>
<comment type="similarity">
    <text evidence="2 11">Belongs to the UQCR10/QCR9 family.</text>
</comment>
<organism evidence="12 13">
    <name type="scientific">Gossypium barbadense</name>
    <name type="common">Sea Island cotton</name>
    <name type="synonym">Hibiscus barbadensis</name>
    <dbReference type="NCBI Taxonomy" id="3634"/>
    <lineage>
        <taxon>Eukaryota</taxon>
        <taxon>Viridiplantae</taxon>
        <taxon>Streptophyta</taxon>
        <taxon>Embryophyta</taxon>
        <taxon>Tracheophyta</taxon>
        <taxon>Spermatophyta</taxon>
        <taxon>Magnoliopsida</taxon>
        <taxon>eudicotyledons</taxon>
        <taxon>Gunneridae</taxon>
        <taxon>Pentapetalae</taxon>
        <taxon>rosids</taxon>
        <taxon>malvids</taxon>
        <taxon>Malvales</taxon>
        <taxon>Malvaceae</taxon>
        <taxon>Malvoideae</taxon>
        <taxon>Gossypium</taxon>
    </lineage>
</organism>
<comment type="subcellular location">
    <subcellularLocation>
        <location evidence="1 11">Mitochondrion inner membrane</location>
        <topology evidence="1 11">Single-pass membrane protein</topology>
    </subcellularLocation>
</comment>
<evidence type="ECO:0000313" key="13">
    <source>
        <dbReference type="Proteomes" id="UP000327439"/>
    </source>
</evidence>
<dbReference type="Gene3D" id="1.20.5.260">
    <property type="entry name" value="Cytochrome b-c1 complex subunit 9"/>
    <property type="match status" value="1"/>
</dbReference>
<dbReference type="GO" id="GO:0005743">
    <property type="term" value="C:mitochondrial inner membrane"/>
    <property type="evidence" value="ECO:0007669"/>
    <property type="project" value="UniProtKB-SubCell"/>
</dbReference>
<evidence type="ECO:0000256" key="9">
    <source>
        <dbReference type="ARBA" id="ARBA00023128"/>
    </source>
</evidence>
<protein>
    <recommendedName>
        <fullName evidence="11">Complex III subunit 9</fullName>
    </recommendedName>
</protein>
<keyword evidence="7 11" id="KW-0249">Electron transport</keyword>
<dbReference type="Proteomes" id="UP000327439">
    <property type="component" value="Chromosome D01"/>
</dbReference>
<dbReference type="EMBL" id="CM018215">
    <property type="protein sequence ID" value="KAB2046424.1"/>
    <property type="molecule type" value="Genomic_DNA"/>
</dbReference>
<gene>
    <name evidence="12" type="ORF">ES319_D01G233600v1</name>
</gene>
<comment type="subunit">
    <text evidence="11">Component of the ubiquinol-cytochrome c oxidoreductase (cytochrome b-c1 complex, complex III, CIII), a multisubunit enzyme composed of 3 respiratory subunits cytochrome b, cytochrome c1 and Rieske protein, 2 core protein subunits, and additional low-molecular weight protein subunits.</text>
</comment>
<evidence type="ECO:0000256" key="4">
    <source>
        <dbReference type="ARBA" id="ARBA00022660"/>
    </source>
</evidence>
<evidence type="ECO:0000256" key="3">
    <source>
        <dbReference type="ARBA" id="ARBA00022448"/>
    </source>
</evidence>
<keyword evidence="3 11" id="KW-0813">Transport</keyword>
<dbReference type="GO" id="GO:0045275">
    <property type="term" value="C:respiratory chain complex III"/>
    <property type="evidence" value="ECO:0007669"/>
    <property type="project" value="UniProtKB-UniRule"/>
</dbReference>
<dbReference type="InterPro" id="IPR036656">
    <property type="entry name" value="QCR9_sf"/>
</dbReference>
<keyword evidence="9 11" id="KW-0496">Mitochondrion</keyword>
<accession>A0A5J5SVU1</accession>
<evidence type="ECO:0000256" key="5">
    <source>
        <dbReference type="ARBA" id="ARBA00022692"/>
    </source>
</evidence>
<dbReference type="PANTHER" id="PTHR12980:SF0">
    <property type="entry name" value="CYTOCHROME B-C1 COMPLEX SUBUNIT 9"/>
    <property type="match status" value="1"/>
</dbReference>
<evidence type="ECO:0000313" key="12">
    <source>
        <dbReference type="EMBL" id="KAB2046424.1"/>
    </source>
</evidence>
<keyword evidence="13" id="KW-1185">Reference proteome</keyword>
<evidence type="ECO:0000256" key="6">
    <source>
        <dbReference type="ARBA" id="ARBA00022792"/>
    </source>
</evidence>
<dbReference type="AlphaFoldDB" id="A0A5J5SVU1"/>
<dbReference type="InterPro" id="IPR008027">
    <property type="entry name" value="QCR9"/>
</dbReference>
<dbReference type="SUPFAM" id="SSF81514">
    <property type="entry name" value="Subunit X (non-heme 7 kDa protein) of cytochrome bc1 complex (Ubiquinol-cytochrome c reductase)"/>
    <property type="match status" value="1"/>
</dbReference>
<comment type="function">
    <text evidence="11">Component of the ubiquinol-cytochrome c oxidoreductase, a multisubunit transmembrane complex that is part of the mitochondrial electron transport chain which drives oxidative phosphorylation. The complex plays an important role in the uptake of multiple carbon sources present in different host niches.</text>
</comment>
<keyword evidence="8" id="KW-1133">Transmembrane helix</keyword>
<dbReference type="PANTHER" id="PTHR12980">
    <property type="entry name" value="UBIQUINOL-CYTOCHROME C REDUCTASE COMPLEX, SUBUNIT X"/>
    <property type="match status" value="1"/>
</dbReference>
<dbReference type="OrthoDB" id="44067at2759"/>
<evidence type="ECO:0000256" key="1">
    <source>
        <dbReference type="ARBA" id="ARBA00004434"/>
    </source>
</evidence>
<evidence type="ECO:0000256" key="10">
    <source>
        <dbReference type="ARBA" id="ARBA00023136"/>
    </source>
</evidence>
<dbReference type="GO" id="GO:0006122">
    <property type="term" value="P:mitochondrial electron transport, ubiquinol to cytochrome c"/>
    <property type="evidence" value="ECO:0007669"/>
    <property type="project" value="UniProtKB-UniRule"/>
</dbReference>
<dbReference type="Pfam" id="PF05365">
    <property type="entry name" value="UCR_UQCRX_QCR9"/>
    <property type="match status" value="1"/>
</dbReference>
<keyword evidence="10" id="KW-0472">Membrane</keyword>
<proteinExistence type="inferred from homology"/>
<evidence type="ECO:0000256" key="11">
    <source>
        <dbReference type="RuleBase" id="RU368056"/>
    </source>
</evidence>
<evidence type="ECO:0000256" key="8">
    <source>
        <dbReference type="ARBA" id="ARBA00022989"/>
    </source>
</evidence>
<evidence type="ECO:0000256" key="7">
    <source>
        <dbReference type="ARBA" id="ARBA00022982"/>
    </source>
</evidence>
<evidence type="ECO:0000256" key="2">
    <source>
        <dbReference type="ARBA" id="ARBA00007856"/>
    </source>
</evidence>
<reference evidence="13" key="1">
    <citation type="journal article" date="2020" name="Nat. Genet.">
        <title>Genomic diversifications of five Gossypium allopolyploid species and their impact on cotton improvement.</title>
        <authorList>
            <person name="Chen Z.J."/>
            <person name="Sreedasyam A."/>
            <person name="Ando A."/>
            <person name="Song Q."/>
            <person name="De Santiago L.M."/>
            <person name="Hulse-Kemp A.M."/>
            <person name="Ding M."/>
            <person name="Ye W."/>
            <person name="Kirkbride R.C."/>
            <person name="Jenkins J."/>
            <person name="Plott C."/>
            <person name="Lovell J."/>
            <person name="Lin Y.M."/>
            <person name="Vaughn R."/>
            <person name="Liu B."/>
            <person name="Simpson S."/>
            <person name="Scheffler B.E."/>
            <person name="Wen L."/>
            <person name="Saski C.A."/>
            <person name="Grover C.E."/>
            <person name="Hu G."/>
            <person name="Conover J.L."/>
            <person name="Carlson J.W."/>
            <person name="Shu S."/>
            <person name="Boston L.B."/>
            <person name="Williams M."/>
            <person name="Peterson D.G."/>
            <person name="McGee K."/>
            <person name="Jones D.C."/>
            <person name="Wendel J.F."/>
            <person name="Stelly D.M."/>
            <person name="Grimwood J."/>
            <person name="Schmutz J."/>
        </authorList>
    </citation>
    <scope>NUCLEOTIDE SEQUENCE [LARGE SCALE GENOMIC DNA]</scope>
    <source>
        <strain evidence="13">cv. 3-79</strain>
    </source>
</reference>
<keyword evidence="6 11" id="KW-0999">Mitochondrion inner membrane</keyword>
<sequence>MDYASRRSQGGLFEGLYRVIMRRNSVYVTFVIAGAFLGERAVDY</sequence>